<sequence length="542" mass="59726">MVLDAILALHNSSLWSMFLLPSIRLFGYYVVHLSDTFPLYGIAVPALALLFPLIPRAGRMWRFPGLLSRAFHRLQVLNVSSPLHGIPPITSSEKFQSNTSTHCTGCGLSEQSHYFQSPDWHNRQHQDGWKQKRGKHLLSSLLPHYTILHSFTWGTLAIFALQLTWQIPWLSSVPVVGRENKPPWLDSFYSSLLCHQHSVLAAAPANCPSGQKGPCFLLAMIPDIAPESPSPGIPLGQEVDCCCSEMGELSFPDRCSLRPAHSSKQVKTAQQECLKEAVSQLQQVFQANTSTALNILGIRSIKAGHYRAAYICFKLAADQGYNKAQFNVGLCYEHGRGTKTALGKAALYYHHAARSGHLKAQYRYARCLLHYGSKAEKADLQKARILLEQAAAAGLMEAQAYLGVLYMKGMFPAKQKALKYLWLAAKNGDSQSRYHVGVCYEEGLGVQKNLAEAVNNYQQSAAAGNRLAWGRVQALEQQYAASGTNCLAPYPRIRTVSSSPSLLVHEQTAPKPQASQADRLGLILSHSWSTGSCGAATIRNLR</sequence>
<dbReference type="AlphaFoldDB" id="A0A1U8DGU5"/>
<feature type="transmembrane region" description="Helical" evidence="1">
    <location>
        <begin position="37"/>
        <end position="54"/>
    </location>
</feature>
<dbReference type="KEGG" id="asn:102378559"/>
<dbReference type="InterPro" id="IPR006597">
    <property type="entry name" value="Sel1-like"/>
</dbReference>
<evidence type="ECO:0000313" key="2">
    <source>
        <dbReference type="Proteomes" id="UP000189705"/>
    </source>
</evidence>
<keyword evidence="1" id="KW-0812">Transmembrane</keyword>
<dbReference type="SMART" id="SM00671">
    <property type="entry name" value="SEL1"/>
    <property type="match status" value="5"/>
</dbReference>
<evidence type="ECO:0000313" key="3">
    <source>
        <dbReference type="RefSeq" id="XP_014380483.1"/>
    </source>
</evidence>
<dbReference type="GO" id="GO:0008625">
    <property type="term" value="P:extrinsic apoptotic signaling pathway via death domain receptors"/>
    <property type="evidence" value="ECO:0007669"/>
    <property type="project" value="TreeGrafter"/>
</dbReference>
<evidence type="ECO:0000256" key="1">
    <source>
        <dbReference type="SAM" id="Phobius"/>
    </source>
</evidence>
<organism evidence="2 3">
    <name type="scientific">Alligator sinensis</name>
    <name type="common">Chinese alligator</name>
    <dbReference type="NCBI Taxonomy" id="38654"/>
    <lineage>
        <taxon>Eukaryota</taxon>
        <taxon>Metazoa</taxon>
        <taxon>Chordata</taxon>
        <taxon>Craniata</taxon>
        <taxon>Vertebrata</taxon>
        <taxon>Euteleostomi</taxon>
        <taxon>Archelosauria</taxon>
        <taxon>Archosauria</taxon>
        <taxon>Crocodylia</taxon>
        <taxon>Alligatoridae</taxon>
        <taxon>Alligatorinae</taxon>
        <taxon>Alligator</taxon>
    </lineage>
</organism>
<proteinExistence type="predicted"/>
<dbReference type="CTD" id="9812"/>
<dbReference type="InterPro" id="IPR011990">
    <property type="entry name" value="TPR-like_helical_dom_sf"/>
</dbReference>
<dbReference type="SUPFAM" id="SSF81901">
    <property type="entry name" value="HCP-like"/>
    <property type="match status" value="1"/>
</dbReference>
<keyword evidence="1" id="KW-1133">Transmembrane helix</keyword>
<keyword evidence="1" id="KW-0472">Membrane</keyword>
<dbReference type="STRING" id="38654.A0A1U8DGU5"/>
<feature type="transmembrane region" description="Helical" evidence="1">
    <location>
        <begin position="12"/>
        <end position="31"/>
    </location>
</feature>
<dbReference type="RefSeq" id="XP_014380483.1">
    <property type="nucleotide sequence ID" value="XM_014524997.2"/>
</dbReference>
<accession>A0A1U8DGU5</accession>
<keyword evidence="2" id="KW-1185">Reference proteome</keyword>
<dbReference type="Proteomes" id="UP000189705">
    <property type="component" value="Unplaced"/>
</dbReference>
<dbReference type="OrthoDB" id="2384430at2759"/>
<dbReference type="InterPro" id="IPR052748">
    <property type="entry name" value="ISR_Activator"/>
</dbReference>
<dbReference type="Gene3D" id="1.25.40.10">
    <property type="entry name" value="Tetratricopeptide repeat domain"/>
    <property type="match status" value="1"/>
</dbReference>
<dbReference type="Pfam" id="PF08238">
    <property type="entry name" value="Sel1"/>
    <property type="match status" value="5"/>
</dbReference>
<dbReference type="GO" id="GO:0005739">
    <property type="term" value="C:mitochondrion"/>
    <property type="evidence" value="ECO:0007669"/>
    <property type="project" value="TreeGrafter"/>
</dbReference>
<name>A0A1U8DGU5_ALLSI</name>
<reference evidence="3" key="1">
    <citation type="submission" date="2025-08" db="UniProtKB">
        <authorList>
            <consortium name="RefSeq"/>
        </authorList>
    </citation>
    <scope>IDENTIFICATION</scope>
</reference>
<protein>
    <submittedName>
        <fullName evidence="3">Death ligand signal enhancer</fullName>
    </submittedName>
</protein>
<dbReference type="GeneID" id="102378559"/>
<dbReference type="PANTHER" id="PTHR45011">
    <property type="entry name" value="DAP3-BINDING CELL DEATH ENHANCER 1"/>
    <property type="match status" value="1"/>
</dbReference>
<dbReference type="PANTHER" id="PTHR45011:SF1">
    <property type="entry name" value="DAP3-BINDING CELL DEATH ENHANCER 1"/>
    <property type="match status" value="1"/>
</dbReference>
<dbReference type="InParanoid" id="A0A1U8DGU5"/>
<gene>
    <name evidence="3" type="primary">DELE1</name>
</gene>